<gene>
    <name evidence="1" type="ORF">K444DRAFT_706963</name>
</gene>
<dbReference type="Proteomes" id="UP000235371">
    <property type="component" value="Unassembled WGS sequence"/>
</dbReference>
<dbReference type="InParanoid" id="A0A2J6SK05"/>
<dbReference type="OrthoDB" id="10387264at2759"/>
<dbReference type="AlphaFoldDB" id="A0A2J6SK05"/>
<evidence type="ECO:0000313" key="1">
    <source>
        <dbReference type="EMBL" id="PMD51085.1"/>
    </source>
</evidence>
<proteinExistence type="predicted"/>
<dbReference type="GeneID" id="36596223"/>
<dbReference type="EMBL" id="KZ613912">
    <property type="protein sequence ID" value="PMD51085.1"/>
    <property type="molecule type" value="Genomic_DNA"/>
</dbReference>
<reference evidence="1 2" key="1">
    <citation type="submission" date="2016-04" db="EMBL/GenBank/DDBJ databases">
        <title>A degradative enzymes factory behind the ericoid mycorrhizal symbiosis.</title>
        <authorList>
            <consortium name="DOE Joint Genome Institute"/>
            <person name="Martino E."/>
            <person name="Morin E."/>
            <person name="Grelet G."/>
            <person name="Kuo A."/>
            <person name="Kohler A."/>
            <person name="Daghino S."/>
            <person name="Barry K."/>
            <person name="Choi C."/>
            <person name="Cichocki N."/>
            <person name="Clum A."/>
            <person name="Copeland A."/>
            <person name="Hainaut M."/>
            <person name="Haridas S."/>
            <person name="Labutti K."/>
            <person name="Lindquist E."/>
            <person name="Lipzen A."/>
            <person name="Khouja H.-R."/>
            <person name="Murat C."/>
            <person name="Ohm R."/>
            <person name="Olson A."/>
            <person name="Spatafora J."/>
            <person name="Veneault-Fourrey C."/>
            <person name="Henrissat B."/>
            <person name="Grigoriev I."/>
            <person name="Martin F."/>
            <person name="Perotto S."/>
        </authorList>
    </citation>
    <scope>NUCLEOTIDE SEQUENCE [LARGE SCALE GENOMIC DNA]</scope>
    <source>
        <strain evidence="1 2">E</strain>
    </source>
</reference>
<sequence>MSSSKGSRTYTTASSAVVAPAKRQKTITSTVEEAGRQAMIESLKRELDKLYRNFDLLIQGSAAIHGFANIMKDLIRNDCLQIAGADALEYTPEPATLQEIVQMFGPSSVKSLRDEAMKEIDNRVVCNFVSMLQEDYAVLWKLKLVMQFTKLFKKQHERNCYSLPTVDVRIEEQRAMLTELFIVAGKTITRHKGFETQMVRESVSTNSLSATQQEAIQNFERMYSQNPRCNHGFLAAVIDLYQQKLWALFLAIPLPSG</sequence>
<accession>A0A2J6SK05</accession>
<evidence type="ECO:0000313" key="2">
    <source>
        <dbReference type="Proteomes" id="UP000235371"/>
    </source>
</evidence>
<organism evidence="1 2">
    <name type="scientific">Hyaloscypha bicolor E</name>
    <dbReference type="NCBI Taxonomy" id="1095630"/>
    <lineage>
        <taxon>Eukaryota</taxon>
        <taxon>Fungi</taxon>
        <taxon>Dikarya</taxon>
        <taxon>Ascomycota</taxon>
        <taxon>Pezizomycotina</taxon>
        <taxon>Leotiomycetes</taxon>
        <taxon>Helotiales</taxon>
        <taxon>Hyaloscyphaceae</taxon>
        <taxon>Hyaloscypha</taxon>
        <taxon>Hyaloscypha bicolor</taxon>
    </lineage>
</organism>
<protein>
    <submittedName>
        <fullName evidence="1">Uncharacterized protein</fullName>
    </submittedName>
</protein>
<name>A0A2J6SK05_9HELO</name>
<dbReference type="RefSeq" id="XP_024727989.1">
    <property type="nucleotide sequence ID" value="XM_024888147.1"/>
</dbReference>
<keyword evidence="2" id="KW-1185">Reference proteome</keyword>